<evidence type="ECO:0000256" key="2">
    <source>
        <dbReference type="SAM" id="MobiDB-lite"/>
    </source>
</evidence>
<keyword evidence="4" id="KW-1185">Reference proteome</keyword>
<feature type="coiled-coil region" evidence="1">
    <location>
        <begin position="84"/>
        <end position="132"/>
    </location>
</feature>
<evidence type="ECO:0000313" key="4">
    <source>
        <dbReference type="Proteomes" id="UP001203852"/>
    </source>
</evidence>
<organism evidence="3 4">
    <name type="scientific">Exophiala viscosa</name>
    <dbReference type="NCBI Taxonomy" id="2486360"/>
    <lineage>
        <taxon>Eukaryota</taxon>
        <taxon>Fungi</taxon>
        <taxon>Dikarya</taxon>
        <taxon>Ascomycota</taxon>
        <taxon>Pezizomycotina</taxon>
        <taxon>Eurotiomycetes</taxon>
        <taxon>Chaetothyriomycetidae</taxon>
        <taxon>Chaetothyriales</taxon>
        <taxon>Herpotrichiellaceae</taxon>
        <taxon>Exophiala</taxon>
    </lineage>
</organism>
<feature type="region of interest" description="Disordered" evidence="2">
    <location>
        <begin position="17"/>
        <end position="41"/>
    </location>
</feature>
<evidence type="ECO:0000256" key="1">
    <source>
        <dbReference type="SAM" id="Coils"/>
    </source>
</evidence>
<proteinExistence type="predicted"/>
<dbReference type="AlphaFoldDB" id="A0AAN6E4P3"/>
<name>A0AAN6E4P3_9EURO</name>
<evidence type="ECO:0000313" key="3">
    <source>
        <dbReference type="EMBL" id="KAI1618041.1"/>
    </source>
</evidence>
<accession>A0AAN6E4P3</accession>
<comment type="caution">
    <text evidence="3">The sequence shown here is derived from an EMBL/GenBank/DDBJ whole genome shotgun (WGS) entry which is preliminary data.</text>
</comment>
<dbReference type="EMBL" id="MU404350">
    <property type="protein sequence ID" value="KAI1618041.1"/>
    <property type="molecule type" value="Genomic_DNA"/>
</dbReference>
<gene>
    <name evidence="3" type="ORF">EDD36DRAFT_413739</name>
</gene>
<dbReference type="SUPFAM" id="SSF90257">
    <property type="entry name" value="Myosin rod fragments"/>
    <property type="match status" value="1"/>
</dbReference>
<sequence length="182" mass="20646">MSDLDFDFNLLAAYQPATPTESETANTPVKTTRKGPSNNKRNITHQVFRKKERKVENEIFELVGVTKEPAGTGPNNETKLYRQRQAVLNKIQNHEEQVQMLVSDRQAMAIHMQNLKAQFNALLSDNEALRNRLAAADNHINGLANYIVNLELENNDVKAQVQARTWNNAPQENDGTMDNDIF</sequence>
<protein>
    <submittedName>
        <fullName evidence="3">Uncharacterized protein</fullName>
    </submittedName>
</protein>
<dbReference type="Proteomes" id="UP001203852">
    <property type="component" value="Unassembled WGS sequence"/>
</dbReference>
<reference evidence="3" key="1">
    <citation type="journal article" date="2022" name="bioRxiv">
        <title>Deciphering the potential niche of two novel black yeast fungi from a biological soil crust based on their genomes, phenotypes, and melanin regulation.</title>
        <authorList>
            <consortium name="DOE Joint Genome Institute"/>
            <person name="Carr E.C."/>
            <person name="Barton Q."/>
            <person name="Grambo S."/>
            <person name="Sullivan M."/>
            <person name="Renfro C.M."/>
            <person name="Kuo A."/>
            <person name="Pangilinan J."/>
            <person name="Lipzen A."/>
            <person name="Keymanesh K."/>
            <person name="Savage E."/>
            <person name="Barry K."/>
            <person name="Grigoriev I.V."/>
            <person name="Riekhof W.R."/>
            <person name="Harris S.S."/>
        </authorList>
    </citation>
    <scope>NUCLEOTIDE SEQUENCE</scope>
    <source>
        <strain evidence="3">JF 03-4F</strain>
    </source>
</reference>
<keyword evidence="1" id="KW-0175">Coiled coil</keyword>